<keyword evidence="2" id="KW-0234">DNA repair</keyword>
<dbReference type="eggNOG" id="COG0629">
    <property type="taxonomic scope" value="Bacteria"/>
</dbReference>
<dbReference type="InterPro" id="IPR012340">
    <property type="entry name" value="NA-bd_OB-fold"/>
</dbReference>
<dbReference type="AlphaFoldDB" id="A1S2X0"/>
<comment type="function">
    <text evidence="2">Plays an important role in DNA replication, recombination and repair. Binds to ssDNA and to an array of partner proteins to recruit them to their sites of action during DNA metabolism.</text>
</comment>
<dbReference type="SUPFAM" id="SSF50249">
    <property type="entry name" value="Nucleic acid-binding proteins"/>
    <property type="match status" value="1"/>
</dbReference>
<feature type="region of interest" description="Disordered" evidence="4">
    <location>
        <begin position="105"/>
        <end position="234"/>
    </location>
</feature>
<dbReference type="CDD" id="cd04496">
    <property type="entry name" value="SSB_OBF"/>
    <property type="match status" value="1"/>
</dbReference>
<dbReference type="EMBL" id="CP000507">
    <property type="protein sequence ID" value="ABL98726.1"/>
    <property type="molecule type" value="Genomic_DNA"/>
</dbReference>
<evidence type="ECO:0000256" key="1">
    <source>
        <dbReference type="ARBA" id="ARBA00023125"/>
    </source>
</evidence>
<evidence type="ECO:0000313" key="6">
    <source>
        <dbReference type="Proteomes" id="UP000009175"/>
    </source>
</evidence>
<dbReference type="GO" id="GO:0009295">
    <property type="term" value="C:nucleoid"/>
    <property type="evidence" value="ECO:0007669"/>
    <property type="project" value="TreeGrafter"/>
</dbReference>
<name>A1S2X0_SHEAM</name>
<feature type="short sequence motif" description="Important for interaction with partner proteins" evidence="2">
    <location>
        <begin position="229"/>
        <end position="234"/>
    </location>
</feature>
<evidence type="ECO:0000256" key="4">
    <source>
        <dbReference type="SAM" id="MobiDB-lite"/>
    </source>
</evidence>
<keyword evidence="6" id="KW-1185">Reference proteome</keyword>
<dbReference type="GO" id="GO:0006281">
    <property type="term" value="P:DNA repair"/>
    <property type="evidence" value="ECO:0007669"/>
    <property type="project" value="UniProtKB-UniRule"/>
</dbReference>
<evidence type="ECO:0000256" key="3">
    <source>
        <dbReference type="RuleBase" id="RU000524"/>
    </source>
</evidence>
<dbReference type="GO" id="GO:0006310">
    <property type="term" value="P:DNA recombination"/>
    <property type="evidence" value="ECO:0007669"/>
    <property type="project" value="UniProtKB-UniRule"/>
</dbReference>
<dbReference type="GO" id="GO:0006260">
    <property type="term" value="P:DNA replication"/>
    <property type="evidence" value="ECO:0007669"/>
    <property type="project" value="UniProtKB-UniRule"/>
</dbReference>
<gene>
    <name evidence="5" type="ordered locus">Sama_0516</name>
</gene>
<protein>
    <recommendedName>
        <fullName evidence="2 3">Single-stranded DNA-binding protein</fullName>
        <shortName evidence="2">SSB</shortName>
    </recommendedName>
</protein>
<dbReference type="Proteomes" id="UP000009175">
    <property type="component" value="Chromosome"/>
</dbReference>
<sequence length="234" mass="25466">MASRGVNKVILVGNLGQDPEVRYMPNGNAVANITVATSESWKDNQGQQQERTEWHRVVMFGKLAEIAGEYLRKGSQVYLEGKLQTRKWKDQSGQDRYTTEIVVDQSGSMQMLGGRNQGQGQGAPMGGQSQGGQSQGGYSAPAQNQYAPAPQAAQPSYSAPAQQPQQGGFQQPQQAQGGYGQQAPQQQGGYQSKPQQSAPAYQPQQAPQQRPAPQPQQQNYTPDLDDGWDDDIPF</sequence>
<dbReference type="NCBIfam" id="TIGR00621">
    <property type="entry name" value="ssb"/>
    <property type="match status" value="1"/>
</dbReference>
<dbReference type="OrthoDB" id="9809878at2"/>
<keyword evidence="1 2" id="KW-0238">DNA-binding</keyword>
<dbReference type="STRING" id="326297.Sama_0516"/>
<reference evidence="5 6" key="1">
    <citation type="submission" date="2006-12" db="EMBL/GenBank/DDBJ databases">
        <title>Complete sequence of Shewanella amazonensis SB2B.</title>
        <authorList>
            <consortium name="US DOE Joint Genome Institute"/>
            <person name="Copeland A."/>
            <person name="Lucas S."/>
            <person name="Lapidus A."/>
            <person name="Barry K."/>
            <person name="Detter J.C."/>
            <person name="Glavina del Rio T."/>
            <person name="Hammon N."/>
            <person name="Israni S."/>
            <person name="Dalin E."/>
            <person name="Tice H."/>
            <person name="Pitluck S."/>
            <person name="Munk A.C."/>
            <person name="Brettin T."/>
            <person name="Bruce D."/>
            <person name="Han C."/>
            <person name="Tapia R."/>
            <person name="Gilna P."/>
            <person name="Schmutz J."/>
            <person name="Larimer F."/>
            <person name="Land M."/>
            <person name="Hauser L."/>
            <person name="Kyrpides N."/>
            <person name="Mikhailova N."/>
            <person name="Fredrickson J."/>
            <person name="Richardson P."/>
        </authorList>
    </citation>
    <scope>NUCLEOTIDE SEQUENCE [LARGE SCALE GENOMIC DNA]</scope>
    <source>
        <strain evidence="6">ATCC BAA-1098 / SB2B</strain>
    </source>
</reference>
<dbReference type="InterPro" id="IPR011344">
    <property type="entry name" value="ssDNA-bd"/>
</dbReference>
<proteinExistence type="inferred from homology"/>
<dbReference type="Gene3D" id="2.40.50.140">
    <property type="entry name" value="Nucleic acid-binding proteins"/>
    <property type="match status" value="1"/>
</dbReference>
<keyword evidence="2" id="KW-0227">DNA damage</keyword>
<dbReference type="RefSeq" id="WP_011758636.1">
    <property type="nucleotide sequence ID" value="NC_008700.1"/>
</dbReference>
<dbReference type="FunFam" id="2.40.50.140:FF:000065">
    <property type="entry name" value="Single-stranded DNA-binding protein"/>
    <property type="match status" value="1"/>
</dbReference>
<accession>A1S2X0</accession>
<dbReference type="KEGG" id="saz:Sama_0516"/>
<dbReference type="PROSITE" id="PS50935">
    <property type="entry name" value="SSB"/>
    <property type="match status" value="1"/>
</dbReference>
<feature type="compositionally biased region" description="Gly residues" evidence="4">
    <location>
        <begin position="115"/>
        <end position="135"/>
    </location>
</feature>
<dbReference type="GO" id="GO:0003697">
    <property type="term" value="F:single-stranded DNA binding"/>
    <property type="evidence" value="ECO:0007669"/>
    <property type="project" value="UniProtKB-UniRule"/>
</dbReference>
<comment type="caution">
    <text evidence="2">Lacks conserved residue(s) required for the propagation of feature annotation.</text>
</comment>
<evidence type="ECO:0000256" key="2">
    <source>
        <dbReference type="HAMAP-Rule" id="MF_00984"/>
    </source>
</evidence>
<feature type="compositionally biased region" description="Acidic residues" evidence="4">
    <location>
        <begin position="223"/>
        <end position="234"/>
    </location>
</feature>
<dbReference type="HAMAP" id="MF_00984">
    <property type="entry name" value="SSB"/>
    <property type="match status" value="1"/>
</dbReference>
<dbReference type="PANTHER" id="PTHR10302">
    <property type="entry name" value="SINGLE-STRANDED DNA-BINDING PROTEIN"/>
    <property type="match status" value="1"/>
</dbReference>
<dbReference type="HOGENOM" id="CLU_078758_0_1_6"/>
<evidence type="ECO:0000313" key="5">
    <source>
        <dbReference type="EMBL" id="ABL98726.1"/>
    </source>
</evidence>
<feature type="compositionally biased region" description="Low complexity" evidence="4">
    <location>
        <begin position="136"/>
        <end position="218"/>
    </location>
</feature>
<comment type="subunit">
    <text evidence="2">Homotetramer.</text>
</comment>
<keyword evidence="2" id="KW-0235">DNA replication</keyword>
<keyword evidence="2" id="KW-0233">DNA recombination</keyword>
<dbReference type="Pfam" id="PF00436">
    <property type="entry name" value="SSB"/>
    <property type="match status" value="1"/>
</dbReference>
<organism evidence="5 6">
    <name type="scientific">Shewanella amazonensis (strain ATCC BAA-1098 / SB2B)</name>
    <dbReference type="NCBI Taxonomy" id="326297"/>
    <lineage>
        <taxon>Bacteria</taxon>
        <taxon>Pseudomonadati</taxon>
        <taxon>Pseudomonadota</taxon>
        <taxon>Gammaproteobacteria</taxon>
        <taxon>Alteromonadales</taxon>
        <taxon>Shewanellaceae</taxon>
        <taxon>Shewanella</taxon>
    </lineage>
</organism>
<dbReference type="InterPro" id="IPR000424">
    <property type="entry name" value="Primosome_PriB/ssb"/>
</dbReference>
<dbReference type="PANTHER" id="PTHR10302:SF27">
    <property type="entry name" value="SINGLE-STRANDED DNA-BINDING PROTEIN"/>
    <property type="match status" value="1"/>
</dbReference>